<protein>
    <submittedName>
        <fullName evidence="1">Uncharacterized protein</fullName>
    </submittedName>
</protein>
<organism evidence="1 2">
    <name type="scientific">Labrus bergylta</name>
    <name type="common">ballan wrasse</name>
    <dbReference type="NCBI Taxonomy" id="56723"/>
    <lineage>
        <taxon>Eukaryota</taxon>
        <taxon>Metazoa</taxon>
        <taxon>Chordata</taxon>
        <taxon>Craniata</taxon>
        <taxon>Vertebrata</taxon>
        <taxon>Euteleostomi</taxon>
        <taxon>Actinopterygii</taxon>
        <taxon>Neopterygii</taxon>
        <taxon>Teleostei</taxon>
        <taxon>Neoteleostei</taxon>
        <taxon>Acanthomorphata</taxon>
        <taxon>Eupercaria</taxon>
        <taxon>Labriformes</taxon>
        <taxon>Labridae</taxon>
        <taxon>Labrus</taxon>
    </lineage>
</organism>
<evidence type="ECO:0000313" key="1">
    <source>
        <dbReference type="Ensembl" id="ENSLBEP00000025550.1"/>
    </source>
</evidence>
<reference evidence="1" key="1">
    <citation type="submission" date="2025-08" db="UniProtKB">
        <authorList>
            <consortium name="Ensembl"/>
        </authorList>
    </citation>
    <scope>IDENTIFICATION</scope>
</reference>
<evidence type="ECO:0000313" key="2">
    <source>
        <dbReference type="Proteomes" id="UP000261660"/>
    </source>
</evidence>
<dbReference type="AlphaFoldDB" id="A0A3Q3MWM1"/>
<dbReference type="Ensembl" id="ENSLBET00000026838.1">
    <property type="protein sequence ID" value="ENSLBEP00000025550.1"/>
    <property type="gene ID" value="ENSLBEG00000019508.1"/>
</dbReference>
<sequence length="100" mass="11539">MVSSQTHTNFIWSNAVVKVKLKKSREVCFSWRSREMDEAKSVMLNQEIGIPIGCETTENTRFRIKLLSNCYVQNYSNTITKLLPSRCWYGNNKAQLSCAL</sequence>
<accession>A0A3Q3MWM1</accession>
<dbReference type="Proteomes" id="UP000261660">
    <property type="component" value="Unplaced"/>
</dbReference>
<proteinExistence type="predicted"/>
<name>A0A3Q3MWM1_9LABR</name>
<dbReference type="InParanoid" id="A0A3Q3MWM1"/>
<keyword evidence="2" id="KW-1185">Reference proteome</keyword>
<reference evidence="1" key="2">
    <citation type="submission" date="2025-09" db="UniProtKB">
        <authorList>
            <consortium name="Ensembl"/>
        </authorList>
    </citation>
    <scope>IDENTIFICATION</scope>
</reference>